<accession>C0XIK9</accession>
<protein>
    <submittedName>
        <fullName evidence="2">Uncharacterized protein</fullName>
    </submittedName>
</protein>
<organism evidence="2 3">
    <name type="scientific">Lentilactobacillus hilgardii (strain ATCC 8290 / DSM 20176 / CCUG 30140 / JCM 1155 / KCTC 3500 / NBRC 15886 / NCIMB 8040 / NRRL B-1843 / 9)</name>
    <dbReference type="NCBI Taxonomy" id="1423757"/>
    <lineage>
        <taxon>Bacteria</taxon>
        <taxon>Bacillati</taxon>
        <taxon>Bacillota</taxon>
        <taxon>Bacilli</taxon>
        <taxon>Lactobacillales</taxon>
        <taxon>Lactobacillaceae</taxon>
        <taxon>Lentilactobacillus</taxon>
    </lineage>
</organism>
<feature type="coiled-coil region" evidence="1">
    <location>
        <begin position="2"/>
        <end position="36"/>
    </location>
</feature>
<keyword evidence="3" id="KW-1185">Reference proteome</keyword>
<dbReference type="EMBL" id="ACGP01000115">
    <property type="protein sequence ID" value="EEI24779.1"/>
    <property type="molecule type" value="Genomic_DNA"/>
</dbReference>
<dbReference type="HOGENOM" id="CLU_2601526_0_0_9"/>
<dbReference type="AlphaFoldDB" id="C0XIK9"/>
<proteinExistence type="predicted"/>
<dbReference type="Proteomes" id="UP000003752">
    <property type="component" value="Unassembled WGS sequence"/>
</dbReference>
<reference evidence="2 3" key="1">
    <citation type="submission" date="2009-01" db="EMBL/GenBank/DDBJ databases">
        <authorList>
            <person name="Qin X."/>
            <person name="Bachman B."/>
            <person name="Battles P."/>
            <person name="Bell A."/>
            <person name="Bess C."/>
            <person name="Bickham C."/>
            <person name="Chaboub L."/>
            <person name="Chen D."/>
            <person name="Coyle M."/>
            <person name="Deiros D.R."/>
            <person name="Dinh H."/>
            <person name="Forbes L."/>
            <person name="Fowler G."/>
            <person name="Francisco L."/>
            <person name="Fu Q."/>
            <person name="Gubbala S."/>
            <person name="Hale W."/>
            <person name="Han Y."/>
            <person name="Hemphill L."/>
            <person name="Highlander S.K."/>
            <person name="Hirani K."/>
            <person name="Hogues M."/>
            <person name="Jackson L."/>
            <person name="Jakkamsetti A."/>
            <person name="Javaid M."/>
            <person name="Jiang H."/>
            <person name="Korchina V."/>
            <person name="Kovar C."/>
            <person name="Lara F."/>
            <person name="Lee S."/>
            <person name="Mata R."/>
            <person name="Mathew T."/>
            <person name="Moen C."/>
            <person name="Morales K."/>
            <person name="Munidasa M."/>
            <person name="Nazareth L."/>
            <person name="Ngo R."/>
            <person name="Nguyen L."/>
            <person name="Okwuonu G."/>
            <person name="Ongeri F."/>
            <person name="Patil S."/>
            <person name="Petrosino J."/>
            <person name="Pham C."/>
            <person name="Pham P."/>
            <person name="Pu L.-L."/>
            <person name="Puazo M."/>
            <person name="Raj R."/>
            <person name="Reid J."/>
            <person name="Rouhana J."/>
            <person name="Saada N."/>
            <person name="Shang Y."/>
            <person name="Simmons D."/>
            <person name="Thornton R."/>
            <person name="Warren J."/>
            <person name="Weissenberger G."/>
            <person name="Zhang J."/>
            <person name="Zhang L."/>
            <person name="Zhou C."/>
            <person name="Zhu D."/>
            <person name="Muzny D."/>
            <person name="Worley K."/>
            <person name="Gibbs R."/>
        </authorList>
    </citation>
    <scope>NUCLEOTIDE SEQUENCE [LARGE SCALE GENOMIC DNA]</scope>
    <source>
        <strain evidence="3">ATCC 8290 / DSM 20176 / CCUG 30140 / JCM 1155 / KCTC 3500 / NBRC 15886 / NCIMB 8040 / NRRL B-1843 / 9</strain>
    </source>
</reference>
<gene>
    <name evidence="2" type="ORF">HMPREF0519_1070</name>
</gene>
<keyword evidence="1" id="KW-0175">Coiled coil</keyword>
<dbReference type="RefSeq" id="WP_003633939.1">
    <property type="nucleotide sequence ID" value="NZ_AZDF01000006.1"/>
</dbReference>
<sequence>MRNRQQELLNESLQELTNLKAELKLLTAEVNTLNQTPPCKRADVRYLLNSLVINVEHAEQAVQTTQQLTVGIPILGTVD</sequence>
<name>C0XIK9_LENH9</name>
<comment type="caution">
    <text evidence="2">The sequence shown here is derived from an EMBL/GenBank/DDBJ whole genome shotgun (WGS) entry which is preliminary data.</text>
</comment>
<evidence type="ECO:0000256" key="1">
    <source>
        <dbReference type="SAM" id="Coils"/>
    </source>
</evidence>
<evidence type="ECO:0000313" key="3">
    <source>
        <dbReference type="Proteomes" id="UP000003752"/>
    </source>
</evidence>
<dbReference type="PATRIC" id="fig|1423757.3.peg.2290"/>
<evidence type="ECO:0000313" key="2">
    <source>
        <dbReference type="EMBL" id="EEI24779.1"/>
    </source>
</evidence>